<reference evidence="2" key="4">
    <citation type="submission" date="2019-03" db="UniProtKB">
        <authorList>
            <consortium name="EnsemblPlants"/>
        </authorList>
    </citation>
    <scope>IDENTIFICATION</scope>
</reference>
<dbReference type="Gramene" id="AET5Gv20318500.6">
    <property type="protein sequence ID" value="AET5Gv20318500.6"/>
    <property type="gene ID" value="AET5Gv20318500"/>
</dbReference>
<reference evidence="3" key="2">
    <citation type="journal article" date="2017" name="Nat. Plants">
        <title>The Aegilops tauschii genome reveals multiple impacts of transposons.</title>
        <authorList>
            <person name="Zhao G."/>
            <person name="Zou C."/>
            <person name="Li K."/>
            <person name="Wang K."/>
            <person name="Li T."/>
            <person name="Gao L."/>
            <person name="Zhang X."/>
            <person name="Wang H."/>
            <person name="Yang Z."/>
            <person name="Liu X."/>
            <person name="Jiang W."/>
            <person name="Mao L."/>
            <person name="Kong X."/>
            <person name="Jiao Y."/>
            <person name="Jia J."/>
        </authorList>
    </citation>
    <scope>NUCLEOTIDE SEQUENCE [LARGE SCALE GENOMIC DNA]</scope>
    <source>
        <strain evidence="3">cv. AL8/78</strain>
    </source>
</reference>
<feature type="region of interest" description="Disordered" evidence="1">
    <location>
        <begin position="56"/>
        <end position="79"/>
    </location>
</feature>
<organism evidence="2 3">
    <name type="scientific">Aegilops tauschii subsp. strangulata</name>
    <name type="common">Goatgrass</name>
    <dbReference type="NCBI Taxonomy" id="200361"/>
    <lineage>
        <taxon>Eukaryota</taxon>
        <taxon>Viridiplantae</taxon>
        <taxon>Streptophyta</taxon>
        <taxon>Embryophyta</taxon>
        <taxon>Tracheophyta</taxon>
        <taxon>Spermatophyta</taxon>
        <taxon>Magnoliopsida</taxon>
        <taxon>Liliopsida</taxon>
        <taxon>Poales</taxon>
        <taxon>Poaceae</taxon>
        <taxon>BOP clade</taxon>
        <taxon>Pooideae</taxon>
        <taxon>Triticodae</taxon>
        <taxon>Triticeae</taxon>
        <taxon>Triticinae</taxon>
        <taxon>Aegilops</taxon>
    </lineage>
</organism>
<dbReference type="AlphaFoldDB" id="A0A453K6G0"/>
<reference evidence="2" key="5">
    <citation type="journal article" date="2021" name="G3 (Bethesda)">
        <title>Aegilops tauschii genome assembly Aet v5.0 features greater sequence contiguity and improved annotation.</title>
        <authorList>
            <person name="Wang L."/>
            <person name="Zhu T."/>
            <person name="Rodriguez J.C."/>
            <person name="Deal K.R."/>
            <person name="Dubcovsky J."/>
            <person name="McGuire P.E."/>
            <person name="Lux T."/>
            <person name="Spannagl M."/>
            <person name="Mayer K.F.X."/>
            <person name="Baldrich P."/>
            <person name="Meyers B.C."/>
            <person name="Huo N."/>
            <person name="Gu Y.Q."/>
            <person name="Zhou H."/>
            <person name="Devos K.M."/>
            <person name="Bennetzen J.L."/>
            <person name="Unver T."/>
            <person name="Budak H."/>
            <person name="Gulick P.J."/>
            <person name="Galiba G."/>
            <person name="Kalapos B."/>
            <person name="Nelson D.R."/>
            <person name="Li P."/>
            <person name="You F.M."/>
            <person name="Luo M.C."/>
            <person name="Dvorak J."/>
        </authorList>
    </citation>
    <scope>NUCLEOTIDE SEQUENCE [LARGE SCALE GENOMIC DNA]</scope>
    <source>
        <strain evidence="2">cv. AL8/78</strain>
    </source>
</reference>
<evidence type="ECO:0000256" key="1">
    <source>
        <dbReference type="SAM" id="MobiDB-lite"/>
    </source>
</evidence>
<keyword evidence="3" id="KW-1185">Reference proteome</keyword>
<feature type="region of interest" description="Disordered" evidence="1">
    <location>
        <begin position="149"/>
        <end position="240"/>
    </location>
</feature>
<evidence type="ECO:0000313" key="2">
    <source>
        <dbReference type="EnsemblPlants" id="AET5Gv20318500.6"/>
    </source>
</evidence>
<name>A0A453K6G0_AEGTS</name>
<reference evidence="3" key="1">
    <citation type="journal article" date="2014" name="Science">
        <title>Ancient hybridizations among the ancestral genomes of bread wheat.</title>
        <authorList>
            <consortium name="International Wheat Genome Sequencing Consortium,"/>
            <person name="Marcussen T."/>
            <person name="Sandve S.R."/>
            <person name="Heier L."/>
            <person name="Spannagl M."/>
            <person name="Pfeifer M."/>
            <person name="Jakobsen K.S."/>
            <person name="Wulff B.B."/>
            <person name="Steuernagel B."/>
            <person name="Mayer K.F."/>
            <person name="Olsen O.A."/>
        </authorList>
    </citation>
    <scope>NUCLEOTIDE SEQUENCE [LARGE SCALE GENOMIC DNA]</scope>
    <source>
        <strain evidence="3">cv. AL8/78</strain>
    </source>
</reference>
<dbReference type="EnsemblPlants" id="AET5Gv20318500.6">
    <property type="protein sequence ID" value="AET5Gv20318500.6"/>
    <property type="gene ID" value="AET5Gv20318500"/>
</dbReference>
<feature type="compositionally biased region" description="Basic and acidic residues" evidence="1">
    <location>
        <begin position="64"/>
        <end position="79"/>
    </location>
</feature>
<dbReference type="Proteomes" id="UP000015105">
    <property type="component" value="Chromosome 5D"/>
</dbReference>
<protein>
    <submittedName>
        <fullName evidence="2">Uncharacterized protein</fullName>
    </submittedName>
</protein>
<reference evidence="2" key="3">
    <citation type="journal article" date="2017" name="Nature">
        <title>Genome sequence of the progenitor of the wheat D genome Aegilops tauschii.</title>
        <authorList>
            <person name="Luo M.C."/>
            <person name="Gu Y.Q."/>
            <person name="Puiu D."/>
            <person name="Wang H."/>
            <person name="Twardziok S.O."/>
            <person name="Deal K.R."/>
            <person name="Huo N."/>
            <person name="Zhu T."/>
            <person name="Wang L."/>
            <person name="Wang Y."/>
            <person name="McGuire P.E."/>
            <person name="Liu S."/>
            <person name="Long H."/>
            <person name="Ramasamy R.K."/>
            <person name="Rodriguez J.C."/>
            <person name="Van S.L."/>
            <person name="Yuan L."/>
            <person name="Wang Z."/>
            <person name="Xia Z."/>
            <person name="Xiao L."/>
            <person name="Anderson O.D."/>
            <person name="Ouyang S."/>
            <person name="Liang Y."/>
            <person name="Zimin A.V."/>
            <person name="Pertea G."/>
            <person name="Qi P."/>
            <person name="Bennetzen J.L."/>
            <person name="Dai X."/>
            <person name="Dawson M.W."/>
            <person name="Muller H.G."/>
            <person name="Kugler K."/>
            <person name="Rivarola-Duarte L."/>
            <person name="Spannagl M."/>
            <person name="Mayer K.F.X."/>
            <person name="Lu F.H."/>
            <person name="Bevan M.W."/>
            <person name="Leroy P."/>
            <person name="Li P."/>
            <person name="You F.M."/>
            <person name="Sun Q."/>
            <person name="Liu Z."/>
            <person name="Lyons E."/>
            <person name="Wicker T."/>
            <person name="Salzberg S.L."/>
            <person name="Devos K.M."/>
            <person name="Dvorak J."/>
        </authorList>
    </citation>
    <scope>NUCLEOTIDE SEQUENCE [LARGE SCALE GENOMIC DNA]</scope>
    <source>
        <strain evidence="2">cv. AL8/78</strain>
    </source>
</reference>
<proteinExistence type="predicted"/>
<accession>A0A453K6G0</accession>
<evidence type="ECO:0000313" key="3">
    <source>
        <dbReference type="Proteomes" id="UP000015105"/>
    </source>
</evidence>
<sequence>MLLDVIQYAPGNPSEVLVTSADSQIRVFDGVTMVQKFRGTLLTSTHSVNKSCLEEAKRKRTRKMTSEQRRIQEHEQPDRGGLHLRRAVRGVRERGLARLHLEDHPERARRGGHRHRHEAQDVVHHPLLRELLLQGRLRRHPVDPLAVPARQPEVAPGRRVVQRRCVQHGEPRRQARREQERRAEQGDQERRAEQPRRAVATLGPARHAVIAARQQDRSQRPGQRQRVGLGGSHGDLERRDKGVPELRDALQDQRPGQSVLLIRPA</sequence>
<feature type="compositionally biased region" description="Basic and acidic residues" evidence="1">
    <location>
        <begin position="167"/>
        <end position="196"/>
    </location>
</feature>